<name>A0ABY8VJL7_9CORY</name>
<keyword evidence="2" id="KW-1185">Reference proteome</keyword>
<accession>A0ABY8VJL7</accession>
<protein>
    <submittedName>
        <fullName evidence="1">Uncharacterized protein</fullName>
    </submittedName>
</protein>
<proteinExistence type="predicted"/>
<dbReference type="Proteomes" id="UP001238805">
    <property type="component" value="Chromosome"/>
</dbReference>
<evidence type="ECO:0000313" key="1">
    <source>
        <dbReference type="EMBL" id="WIM69242.1"/>
    </source>
</evidence>
<sequence length="150" mass="16307">MLEHDRRQAAIRHLAGRIAVELVWPNPDLTPDPEQHAAHLISLVCNTNIDVGLAALAVAGPLIADLHGHPPNINLAAALMEDTLDDHPDNRLGHDIGIGFCRHVFNVDTIDQAIDFFGETIADPTLTQEQADAMFLTALSTIFTIYATAF</sequence>
<gene>
    <name evidence="1" type="ORF">QP029_08095</name>
</gene>
<evidence type="ECO:0000313" key="2">
    <source>
        <dbReference type="Proteomes" id="UP001238805"/>
    </source>
</evidence>
<organism evidence="1 2">
    <name type="scientific">Corynebacterium suedekumii</name>
    <dbReference type="NCBI Taxonomy" id="3049801"/>
    <lineage>
        <taxon>Bacteria</taxon>
        <taxon>Bacillati</taxon>
        <taxon>Actinomycetota</taxon>
        <taxon>Actinomycetes</taxon>
        <taxon>Mycobacteriales</taxon>
        <taxon>Corynebacteriaceae</taxon>
        <taxon>Corynebacterium</taxon>
    </lineage>
</organism>
<reference evidence="1 2" key="1">
    <citation type="submission" date="2023-05" db="EMBL/GenBank/DDBJ databases">
        <title>Corynebacterium suedekumii sp. nov. and Corynebacterium breve sp. nov. isolated from raw cow's milk.</title>
        <authorList>
            <person name="Baer M.K."/>
            <person name="Mehl L."/>
            <person name="Hellmuth R."/>
            <person name="Marke G."/>
            <person name="Lipski A."/>
        </authorList>
    </citation>
    <scope>NUCLEOTIDE SEQUENCE [LARGE SCALE GENOMIC DNA]</scope>
    <source>
        <strain evidence="1 2">LM112</strain>
    </source>
</reference>
<dbReference type="EMBL" id="CP126970">
    <property type="protein sequence ID" value="WIM69242.1"/>
    <property type="molecule type" value="Genomic_DNA"/>
</dbReference>
<dbReference type="RefSeq" id="WP_284873837.1">
    <property type="nucleotide sequence ID" value="NZ_CP126970.1"/>
</dbReference>